<protein>
    <submittedName>
        <fullName evidence="2">Amidohydrolase</fullName>
    </submittedName>
</protein>
<dbReference type="Proteomes" id="UP001226762">
    <property type="component" value="Unassembled WGS sequence"/>
</dbReference>
<evidence type="ECO:0000259" key="1">
    <source>
        <dbReference type="Pfam" id="PF07969"/>
    </source>
</evidence>
<dbReference type="InterPro" id="IPR032466">
    <property type="entry name" value="Metal_Hydrolase"/>
</dbReference>
<dbReference type="GO" id="GO:0016810">
    <property type="term" value="F:hydrolase activity, acting on carbon-nitrogen (but not peptide) bonds"/>
    <property type="evidence" value="ECO:0007669"/>
    <property type="project" value="InterPro"/>
</dbReference>
<dbReference type="CDD" id="cd01300">
    <property type="entry name" value="YtcJ_like"/>
    <property type="match status" value="1"/>
</dbReference>
<dbReference type="Gene3D" id="3.10.310.70">
    <property type="match status" value="1"/>
</dbReference>
<name>A0AAE3WCP0_9RHOB</name>
<dbReference type="EMBL" id="JANHAX010000003">
    <property type="protein sequence ID" value="MDQ2090796.1"/>
    <property type="molecule type" value="Genomic_DNA"/>
</dbReference>
<feature type="domain" description="Amidohydrolase 3" evidence="1">
    <location>
        <begin position="54"/>
        <end position="539"/>
    </location>
</feature>
<organism evidence="2 3">
    <name type="scientific">Marimonas arenosa</name>
    <dbReference type="NCBI Taxonomy" id="1795305"/>
    <lineage>
        <taxon>Bacteria</taxon>
        <taxon>Pseudomonadati</taxon>
        <taxon>Pseudomonadota</taxon>
        <taxon>Alphaproteobacteria</taxon>
        <taxon>Rhodobacterales</taxon>
        <taxon>Paracoccaceae</taxon>
        <taxon>Marimonas</taxon>
    </lineage>
</organism>
<sequence length="544" mass="59684">MAEITVFRAKKIITMDPNRPEASHVAVKEGHILAVGGADCADQWGEVSHDDSLAEAVLMPGFVEGHCHMMAGFIWDYAYAGYHDRIDPFGKLWRGKQDIETVIDDMRDYAEGLAPEEPLLTWGFDPIFLTSERLNRHHLDQISADRPIAFLFSSGHLMCVNSKTLELVGYDRETDVEGVVKGADAEPTGELQEMAAMFPVMRRLGMDYRTKAHQETYIRQFGMVCTRAGVTTATDLFATLTDEGVAELARVTAEPDYPVRIVPTIGAMNASPEEIAAQALAVRGESHDKLRLGAVKLMTDGSIQGWSARVKWPGYVGGQPNGLWNTPPETIHRLCEVMQRERIQMHAHTNGDEASEVTLDAMEAAAGKHPWPGARHVLQHAQMMGRDLFERAAELGVCVNLFANHIWYFGDQHAAKTIGEDRASRMDGCRMALETGVKLAIHSDAPVTPLGPLFTAWCAVNRVTMSGRVLGPEQRISVEEALRLITLGAAYTLKMDDEIGSIEAGKRADFAVLGDDPTAVDPMMLKDVPVLGTVTGGQVNLLND</sequence>
<comment type="caution">
    <text evidence="2">The sequence shown here is derived from an EMBL/GenBank/DDBJ whole genome shotgun (WGS) entry which is preliminary data.</text>
</comment>
<accession>A0AAE3WCP0</accession>
<keyword evidence="3" id="KW-1185">Reference proteome</keyword>
<gene>
    <name evidence="2" type="ORF">NO357_12870</name>
</gene>
<dbReference type="Pfam" id="PF07969">
    <property type="entry name" value="Amidohydro_3"/>
    <property type="match status" value="1"/>
</dbReference>
<dbReference type="SUPFAM" id="SSF51338">
    <property type="entry name" value="Composite domain of metallo-dependent hydrolases"/>
    <property type="match status" value="1"/>
</dbReference>
<dbReference type="Gene3D" id="3.20.20.140">
    <property type="entry name" value="Metal-dependent hydrolases"/>
    <property type="match status" value="1"/>
</dbReference>
<dbReference type="PANTHER" id="PTHR22642:SF2">
    <property type="entry name" value="PROTEIN LONG AFTER FAR-RED 3"/>
    <property type="match status" value="1"/>
</dbReference>
<proteinExistence type="predicted"/>
<reference evidence="2" key="1">
    <citation type="submission" date="2022-07" db="EMBL/GenBank/DDBJ databases">
        <authorList>
            <person name="Otstavnykh N."/>
            <person name="Isaeva M."/>
            <person name="Bystritskaya E."/>
        </authorList>
    </citation>
    <scope>NUCLEOTIDE SEQUENCE</scope>
    <source>
        <strain evidence="2">KCTC 52189</strain>
    </source>
</reference>
<dbReference type="PANTHER" id="PTHR22642">
    <property type="entry name" value="IMIDAZOLONEPROPIONASE"/>
    <property type="match status" value="1"/>
</dbReference>
<dbReference type="InterPro" id="IPR033932">
    <property type="entry name" value="YtcJ-like"/>
</dbReference>
<dbReference type="Gene3D" id="2.30.40.10">
    <property type="entry name" value="Urease, subunit C, domain 1"/>
    <property type="match status" value="1"/>
</dbReference>
<dbReference type="SUPFAM" id="SSF51556">
    <property type="entry name" value="Metallo-dependent hydrolases"/>
    <property type="match status" value="1"/>
</dbReference>
<evidence type="ECO:0000313" key="3">
    <source>
        <dbReference type="Proteomes" id="UP001226762"/>
    </source>
</evidence>
<dbReference type="AlphaFoldDB" id="A0AAE3WCP0"/>
<dbReference type="RefSeq" id="WP_306736063.1">
    <property type="nucleotide sequence ID" value="NZ_JANHAX010000003.1"/>
</dbReference>
<dbReference type="InterPro" id="IPR013108">
    <property type="entry name" value="Amidohydro_3"/>
</dbReference>
<reference evidence="2" key="2">
    <citation type="submission" date="2023-02" db="EMBL/GenBank/DDBJ databases">
        <title>'Rhodoalgimonas zhirmunskyi' gen. nov., isolated from a red alga.</title>
        <authorList>
            <person name="Nedashkovskaya O.I."/>
            <person name="Otstavnykh N.Y."/>
            <person name="Bystritskaya E.P."/>
            <person name="Balabanova L.A."/>
            <person name="Isaeva M.P."/>
        </authorList>
    </citation>
    <scope>NUCLEOTIDE SEQUENCE</scope>
    <source>
        <strain evidence="2">KCTC 52189</strain>
    </source>
</reference>
<evidence type="ECO:0000313" key="2">
    <source>
        <dbReference type="EMBL" id="MDQ2090796.1"/>
    </source>
</evidence>
<dbReference type="InterPro" id="IPR011059">
    <property type="entry name" value="Metal-dep_hydrolase_composite"/>
</dbReference>